<gene>
    <name evidence="2" type="ORF">SCLCIDRAFT_31596</name>
</gene>
<protein>
    <submittedName>
        <fullName evidence="2">Uncharacterized protein</fullName>
    </submittedName>
</protein>
<dbReference type="HOGENOM" id="CLU_1556170_0_0_1"/>
<feature type="region of interest" description="Disordered" evidence="1">
    <location>
        <begin position="75"/>
        <end position="112"/>
    </location>
</feature>
<reference evidence="2 3" key="1">
    <citation type="submission" date="2014-04" db="EMBL/GenBank/DDBJ databases">
        <authorList>
            <consortium name="DOE Joint Genome Institute"/>
            <person name="Kuo A."/>
            <person name="Kohler A."/>
            <person name="Nagy L.G."/>
            <person name="Floudas D."/>
            <person name="Copeland A."/>
            <person name="Barry K.W."/>
            <person name="Cichocki N."/>
            <person name="Veneault-Fourrey C."/>
            <person name="LaButti K."/>
            <person name="Lindquist E.A."/>
            <person name="Lipzen A."/>
            <person name="Lundell T."/>
            <person name="Morin E."/>
            <person name="Murat C."/>
            <person name="Sun H."/>
            <person name="Tunlid A."/>
            <person name="Henrissat B."/>
            <person name="Grigoriev I.V."/>
            <person name="Hibbett D.S."/>
            <person name="Martin F."/>
            <person name="Nordberg H.P."/>
            <person name="Cantor M.N."/>
            <person name="Hua S.X."/>
        </authorList>
    </citation>
    <scope>NUCLEOTIDE SEQUENCE [LARGE SCALE GENOMIC DNA]</scope>
    <source>
        <strain evidence="2 3">Foug A</strain>
    </source>
</reference>
<organism evidence="2 3">
    <name type="scientific">Scleroderma citrinum Foug A</name>
    <dbReference type="NCBI Taxonomy" id="1036808"/>
    <lineage>
        <taxon>Eukaryota</taxon>
        <taxon>Fungi</taxon>
        <taxon>Dikarya</taxon>
        <taxon>Basidiomycota</taxon>
        <taxon>Agaricomycotina</taxon>
        <taxon>Agaricomycetes</taxon>
        <taxon>Agaricomycetidae</taxon>
        <taxon>Boletales</taxon>
        <taxon>Sclerodermatineae</taxon>
        <taxon>Sclerodermataceae</taxon>
        <taxon>Scleroderma</taxon>
    </lineage>
</organism>
<keyword evidence="3" id="KW-1185">Reference proteome</keyword>
<dbReference type="EMBL" id="KN822170">
    <property type="protein sequence ID" value="KIM53786.1"/>
    <property type="molecule type" value="Genomic_DNA"/>
</dbReference>
<evidence type="ECO:0000313" key="3">
    <source>
        <dbReference type="Proteomes" id="UP000053989"/>
    </source>
</evidence>
<reference evidence="3" key="2">
    <citation type="submission" date="2015-01" db="EMBL/GenBank/DDBJ databases">
        <title>Evolutionary Origins and Diversification of the Mycorrhizal Mutualists.</title>
        <authorList>
            <consortium name="DOE Joint Genome Institute"/>
            <consortium name="Mycorrhizal Genomics Consortium"/>
            <person name="Kohler A."/>
            <person name="Kuo A."/>
            <person name="Nagy L.G."/>
            <person name="Floudas D."/>
            <person name="Copeland A."/>
            <person name="Barry K.W."/>
            <person name="Cichocki N."/>
            <person name="Veneault-Fourrey C."/>
            <person name="LaButti K."/>
            <person name="Lindquist E.A."/>
            <person name="Lipzen A."/>
            <person name="Lundell T."/>
            <person name="Morin E."/>
            <person name="Murat C."/>
            <person name="Riley R."/>
            <person name="Ohm R."/>
            <person name="Sun H."/>
            <person name="Tunlid A."/>
            <person name="Henrissat B."/>
            <person name="Grigoriev I.V."/>
            <person name="Hibbett D.S."/>
            <person name="Martin F."/>
        </authorList>
    </citation>
    <scope>NUCLEOTIDE SEQUENCE [LARGE SCALE GENOMIC DNA]</scope>
    <source>
        <strain evidence="3">Foug A</strain>
    </source>
</reference>
<dbReference type="InParanoid" id="A0A0C3DCH1"/>
<feature type="region of interest" description="Disordered" evidence="1">
    <location>
        <begin position="1"/>
        <end position="24"/>
    </location>
</feature>
<dbReference type="AlphaFoldDB" id="A0A0C3DCH1"/>
<evidence type="ECO:0000313" key="2">
    <source>
        <dbReference type="EMBL" id="KIM53786.1"/>
    </source>
</evidence>
<dbReference type="Proteomes" id="UP000053989">
    <property type="component" value="Unassembled WGS sequence"/>
</dbReference>
<accession>A0A0C3DCH1</accession>
<evidence type="ECO:0000256" key="1">
    <source>
        <dbReference type="SAM" id="MobiDB-lite"/>
    </source>
</evidence>
<sequence length="172" mass="19059">MPPLMKKQKQEKQQHASGTQYFHNGLIEDLQEIAMDPTYLEDCEDDSETDSDSSTTIEDMSFGLFTTAYQLTNETVSDPSSDESDHDNICTGMKRKGSNNPEDVLAESEAEDAPDYMEECARRAVISAHQFWAGIMSTGNKSTKPLKAAMPTYTGAGQTSNYLQKHDLRCAA</sequence>
<name>A0A0C3DCH1_9AGAM</name>
<proteinExistence type="predicted"/>